<reference evidence="2 3" key="1">
    <citation type="submission" date="2019-05" db="EMBL/GenBank/DDBJ databases">
        <title>Another draft genome of Portunus trituberculatus and its Hox gene families provides insights of decapod evolution.</title>
        <authorList>
            <person name="Jeong J.-H."/>
            <person name="Song I."/>
            <person name="Kim S."/>
            <person name="Choi T."/>
            <person name="Kim D."/>
            <person name="Ryu S."/>
            <person name="Kim W."/>
        </authorList>
    </citation>
    <scope>NUCLEOTIDE SEQUENCE [LARGE SCALE GENOMIC DNA]</scope>
    <source>
        <tissue evidence="2">Muscle</tissue>
    </source>
</reference>
<protein>
    <submittedName>
        <fullName evidence="2">Uncharacterized protein</fullName>
    </submittedName>
</protein>
<sequence length="75" mass="8172">METHALPRLGLPSRSPSRLIPSPSSRLFSSPVSASSLSLLAMGMKRERRKKNSVVCIDACVRLCKGFAGWSWVLG</sequence>
<keyword evidence="3" id="KW-1185">Reference proteome</keyword>
<dbReference type="Proteomes" id="UP000324222">
    <property type="component" value="Unassembled WGS sequence"/>
</dbReference>
<organism evidence="2 3">
    <name type="scientific">Portunus trituberculatus</name>
    <name type="common">Swimming crab</name>
    <name type="synonym">Neptunus trituberculatus</name>
    <dbReference type="NCBI Taxonomy" id="210409"/>
    <lineage>
        <taxon>Eukaryota</taxon>
        <taxon>Metazoa</taxon>
        <taxon>Ecdysozoa</taxon>
        <taxon>Arthropoda</taxon>
        <taxon>Crustacea</taxon>
        <taxon>Multicrustacea</taxon>
        <taxon>Malacostraca</taxon>
        <taxon>Eumalacostraca</taxon>
        <taxon>Eucarida</taxon>
        <taxon>Decapoda</taxon>
        <taxon>Pleocyemata</taxon>
        <taxon>Brachyura</taxon>
        <taxon>Eubrachyura</taxon>
        <taxon>Portunoidea</taxon>
        <taxon>Portunidae</taxon>
        <taxon>Portuninae</taxon>
        <taxon>Portunus</taxon>
    </lineage>
</organism>
<evidence type="ECO:0000256" key="1">
    <source>
        <dbReference type="SAM" id="MobiDB-lite"/>
    </source>
</evidence>
<accession>A0A5B7EBU5</accession>
<name>A0A5B7EBU5_PORTR</name>
<dbReference type="EMBL" id="VSRR010002254">
    <property type="protein sequence ID" value="MPC30433.1"/>
    <property type="molecule type" value="Genomic_DNA"/>
</dbReference>
<feature type="region of interest" description="Disordered" evidence="1">
    <location>
        <begin position="1"/>
        <end position="22"/>
    </location>
</feature>
<evidence type="ECO:0000313" key="3">
    <source>
        <dbReference type="Proteomes" id="UP000324222"/>
    </source>
</evidence>
<proteinExistence type="predicted"/>
<evidence type="ECO:0000313" key="2">
    <source>
        <dbReference type="EMBL" id="MPC30433.1"/>
    </source>
</evidence>
<gene>
    <name evidence="2" type="ORF">E2C01_023699</name>
</gene>
<comment type="caution">
    <text evidence="2">The sequence shown here is derived from an EMBL/GenBank/DDBJ whole genome shotgun (WGS) entry which is preliminary data.</text>
</comment>
<dbReference type="AlphaFoldDB" id="A0A5B7EBU5"/>